<keyword evidence="3" id="KW-0732">Signal</keyword>
<dbReference type="AlphaFoldDB" id="A0A183J1W1"/>
<dbReference type="PANTHER" id="PTHR48103">
    <property type="entry name" value="MIDASIN-RELATED"/>
    <property type="match status" value="1"/>
</dbReference>
<accession>A0A183J1W1</accession>
<gene>
    <name evidence="5" type="ORF">SBAD_LOCUS9859</name>
</gene>
<evidence type="ECO:0000313" key="6">
    <source>
        <dbReference type="Proteomes" id="UP000270296"/>
    </source>
</evidence>
<protein>
    <submittedName>
        <fullName evidence="7">AAA_5 domain-containing protein</fullName>
    </submittedName>
</protein>
<dbReference type="WBParaSite" id="SBAD_0001021001-mRNA-1">
    <property type="protein sequence ID" value="SBAD_0001021001-mRNA-1"/>
    <property type="gene ID" value="SBAD_0001021001"/>
</dbReference>
<dbReference type="GO" id="GO:0016887">
    <property type="term" value="F:ATP hydrolysis activity"/>
    <property type="evidence" value="ECO:0007669"/>
    <property type="project" value="InterPro"/>
</dbReference>
<dbReference type="OrthoDB" id="5920652at2759"/>
<dbReference type="Gene3D" id="3.40.50.300">
    <property type="entry name" value="P-loop containing nucleotide triphosphate hydrolases"/>
    <property type="match status" value="1"/>
</dbReference>
<dbReference type="GO" id="GO:0000027">
    <property type="term" value="P:ribosomal large subunit assembly"/>
    <property type="evidence" value="ECO:0007669"/>
    <property type="project" value="TreeGrafter"/>
</dbReference>
<dbReference type="GO" id="GO:0030687">
    <property type="term" value="C:preribosome, large subunit precursor"/>
    <property type="evidence" value="ECO:0007669"/>
    <property type="project" value="TreeGrafter"/>
</dbReference>
<keyword evidence="1" id="KW-0547">Nucleotide-binding</keyword>
<evidence type="ECO:0000313" key="7">
    <source>
        <dbReference type="WBParaSite" id="SBAD_0001021001-mRNA-1"/>
    </source>
</evidence>
<dbReference type="PANTHER" id="PTHR48103:SF2">
    <property type="entry name" value="MIDASIN"/>
    <property type="match status" value="1"/>
</dbReference>
<evidence type="ECO:0000256" key="3">
    <source>
        <dbReference type="SAM" id="SignalP"/>
    </source>
</evidence>
<dbReference type="GO" id="GO:0000055">
    <property type="term" value="P:ribosomal large subunit export from nucleus"/>
    <property type="evidence" value="ECO:0007669"/>
    <property type="project" value="TreeGrafter"/>
</dbReference>
<evidence type="ECO:0000256" key="2">
    <source>
        <dbReference type="ARBA" id="ARBA00022840"/>
    </source>
</evidence>
<dbReference type="InterPro" id="IPR011704">
    <property type="entry name" value="ATPase_dyneun-rel_AAA"/>
</dbReference>
<keyword evidence="2" id="KW-0067">ATP-binding</keyword>
<dbReference type="Pfam" id="PF07728">
    <property type="entry name" value="AAA_5"/>
    <property type="match status" value="1"/>
</dbReference>
<feature type="chain" id="PRO_5043140344" evidence="3">
    <location>
        <begin position="17"/>
        <end position="313"/>
    </location>
</feature>
<keyword evidence="6" id="KW-1185">Reference proteome</keyword>
<evidence type="ECO:0000259" key="4">
    <source>
        <dbReference type="Pfam" id="PF07728"/>
    </source>
</evidence>
<organism evidence="7">
    <name type="scientific">Soboliphyme baturini</name>
    <dbReference type="NCBI Taxonomy" id="241478"/>
    <lineage>
        <taxon>Eukaryota</taxon>
        <taxon>Metazoa</taxon>
        <taxon>Ecdysozoa</taxon>
        <taxon>Nematoda</taxon>
        <taxon>Enoplea</taxon>
        <taxon>Dorylaimia</taxon>
        <taxon>Dioctophymatida</taxon>
        <taxon>Dioctophymatoidea</taxon>
        <taxon>Soboliphymatidae</taxon>
        <taxon>Soboliphyme</taxon>
    </lineage>
</organism>
<dbReference type="Proteomes" id="UP000270296">
    <property type="component" value="Unassembled WGS sequence"/>
</dbReference>
<name>A0A183J1W1_9BILA</name>
<dbReference type="GO" id="GO:0005524">
    <property type="term" value="F:ATP binding"/>
    <property type="evidence" value="ECO:0007669"/>
    <property type="project" value="UniProtKB-KW"/>
</dbReference>
<proteinExistence type="predicted"/>
<feature type="signal peptide" evidence="3">
    <location>
        <begin position="1"/>
        <end position="16"/>
    </location>
</feature>
<dbReference type="GO" id="GO:0005634">
    <property type="term" value="C:nucleus"/>
    <property type="evidence" value="ECO:0007669"/>
    <property type="project" value="TreeGrafter"/>
</dbReference>
<evidence type="ECO:0000313" key="5">
    <source>
        <dbReference type="EMBL" id="VDP26729.1"/>
    </source>
</evidence>
<dbReference type="EMBL" id="UZAM01013271">
    <property type="protein sequence ID" value="VDP26729.1"/>
    <property type="molecule type" value="Genomic_DNA"/>
</dbReference>
<reference evidence="5 6" key="2">
    <citation type="submission" date="2018-11" db="EMBL/GenBank/DDBJ databases">
        <authorList>
            <consortium name="Pathogen Informatics"/>
        </authorList>
    </citation>
    <scope>NUCLEOTIDE SEQUENCE [LARGE SCALE GENOMIC DNA]</scope>
</reference>
<evidence type="ECO:0000256" key="1">
    <source>
        <dbReference type="ARBA" id="ARBA00022741"/>
    </source>
</evidence>
<sequence>MCRSVISALVTSDLLAYFALHCRLPCPPACFSDALPPLTLALKTPMTRVHVDRGIVARSTSEEGNVDFRCLEQRYSNILQSSKEMRFSWVNSPLITALENGDWILVENVNLCSSSVLDRLNGLLEKDGVLSVSERGMVDGSIPTYKPTPSFRAFFTMSAEYGGISRAMRNRGIEIYVLAEDSWFNNNVDAINVLVRNCGLAESSAIALLKVARPALKAGMMSPTDLIRGAFSTNELLQQNNESPALCAKTMLKNVLIDEADFVIDKINSEPAEEEQPRSRPVSALQCLTNMELISFLRDSRFAEDLMLSADGR</sequence>
<reference evidence="7" key="1">
    <citation type="submission" date="2016-06" db="UniProtKB">
        <authorList>
            <consortium name="WormBaseParasite"/>
        </authorList>
    </citation>
    <scope>IDENTIFICATION</scope>
</reference>
<feature type="domain" description="ATPase dynein-related AAA" evidence="4">
    <location>
        <begin position="83"/>
        <end position="161"/>
    </location>
</feature>
<dbReference type="InterPro" id="IPR027417">
    <property type="entry name" value="P-loop_NTPase"/>
</dbReference>